<comment type="caution">
    <text evidence="11">The sequence shown here is derived from an EMBL/GenBank/DDBJ whole genome shotgun (WGS) entry which is preliminary data.</text>
</comment>
<dbReference type="PROSITE" id="PS00624">
    <property type="entry name" value="GMC_OXRED_2"/>
    <property type="match status" value="1"/>
</dbReference>
<dbReference type="CDD" id="cd02894">
    <property type="entry name" value="GGTase-II"/>
    <property type="match status" value="1"/>
</dbReference>
<dbReference type="InterPro" id="IPR012132">
    <property type="entry name" value="GMC_OxRdtase"/>
</dbReference>
<comment type="catalytic activity">
    <reaction evidence="9">
        <text>geranylgeranyl diphosphate + L-cysteinyl-[protein] = S-geranylgeranyl-L-cysteinyl-[protein] + diphosphate</text>
        <dbReference type="Rhea" id="RHEA:21240"/>
        <dbReference type="Rhea" id="RHEA-COMP:10131"/>
        <dbReference type="Rhea" id="RHEA-COMP:11537"/>
        <dbReference type="ChEBI" id="CHEBI:29950"/>
        <dbReference type="ChEBI" id="CHEBI:33019"/>
        <dbReference type="ChEBI" id="CHEBI:57533"/>
        <dbReference type="ChEBI" id="CHEBI:86021"/>
        <dbReference type="EC" id="2.5.1.60"/>
    </reaction>
</comment>
<dbReference type="GO" id="GO:0050660">
    <property type="term" value="F:flavin adenine dinucleotide binding"/>
    <property type="evidence" value="ECO:0007669"/>
    <property type="project" value="InterPro"/>
</dbReference>
<evidence type="ECO:0000259" key="10">
    <source>
        <dbReference type="PROSITE" id="PS00624"/>
    </source>
</evidence>
<proteinExistence type="inferred from homology"/>
<feature type="domain" description="Glucose-methanol-choline oxidoreductase N-terminal" evidence="10">
    <location>
        <begin position="689"/>
        <end position="703"/>
    </location>
</feature>
<dbReference type="Pfam" id="PF00732">
    <property type="entry name" value="GMC_oxred_N"/>
    <property type="match status" value="1"/>
</dbReference>
<sequence>THLKKSAPRLNTCAKLKRINRHDDLFSIKKNLGIVFFLTFAANKAMIMRLLALRVCKELNQNSVHYDIVEITHSVTFNSYNKYRDELLEYLYGIIINIETSLTGILRKRIPRWPVVESLYSYNLCKKLPSFGPMYSVLMNNIKMTLNPKDVIISIDRPKILLLKKHIDYLAKYGTDQDDYEYNMTEYLRMSGIYWSLTAMELMGASDRMPKDDIINFISTCQNKETGGISACFPHDPHILYTLSAIQVLTMYNRLDAIDVEGVVKFVASLQQPDGSFYGDIWGEQDTRFSFCAVMCLSLLHRLDAINVDKAVEFVLSCMNFDGGFGSKPGSESHAGLIYCCVGTLSICKRLDALKVDALAWWLWVISSLKILNKMRWVDKERLEQFIMACQDPDTGGFSDRPGDITDPFHTLFGVAGLSLLGNSKIKPVNPVYCMPQETIDRLKLKPQIDVYTAYFQEINKEYDFIIVGSGTAGSVIAHRLATETNYTFIVIEAGTKSHALLEAPVLGPFFHGSLLDWQYQTVPQKHACYAMKNRKCKLAQGKILGGSSKLNNMIHVRGNLTHYQNWFHGKYTKEYIQKQFEFIENNVLYLNEVQYESELANTMLAAAKELGYAILDIDFKLGFRKNIVSQKYGKRWSTSDNLESKNVITNVLVEKIIFNGNTAHGVQVNSLGKKSTIYARKGVILSAGAINTPKILQLSGIGPENLLKSLGIPVIKNLPVGRNLQDHIGTGLDFVLFNKSVSISALDMINPFHVLEYFINGKGPWTTPGCEVIGFLSTKNQSEPDLQFMVLPVGLSSDRGSLLRNNVNIKDEIWDKYFSKSFDSYVGTILPLILHPKSRGYYTALLDPKYLSHKDDRDTLINGLKLVMKFANTEAIRNVGGYINQNHFPGCDNFKIFTDSYFDCYIKHLTLTSYHPVDASVLPTLPSGNINAAISMMASICFETIIKPDTNIPFCYKNDRINEFLFISFYKKLEGYPIHVVSDGILKVEENS</sequence>
<evidence type="ECO:0000256" key="6">
    <source>
        <dbReference type="ARBA" id="ARBA00022827"/>
    </source>
</evidence>
<protein>
    <recommendedName>
        <fullName evidence="3">protein geranylgeranyltransferase type II</fullName>
        <ecNumber evidence="3">2.5.1.60</ecNumber>
    </recommendedName>
    <alternativeName>
        <fullName evidence="8">Rab geranyl-geranyltransferase subunit beta</fullName>
    </alternativeName>
    <alternativeName>
        <fullName evidence="7">Rab geranylgeranyltransferase subunit beta</fullName>
    </alternativeName>
</protein>
<dbReference type="GO" id="GO:0016614">
    <property type="term" value="F:oxidoreductase activity, acting on CH-OH group of donors"/>
    <property type="evidence" value="ECO:0007669"/>
    <property type="project" value="InterPro"/>
</dbReference>
<dbReference type="Gene3D" id="3.30.560.10">
    <property type="entry name" value="Glucose Oxidase, domain 3"/>
    <property type="match status" value="1"/>
</dbReference>
<dbReference type="InterPro" id="IPR008930">
    <property type="entry name" value="Terpenoid_cyclase/PrenylTrfase"/>
</dbReference>
<evidence type="ECO:0000256" key="2">
    <source>
        <dbReference type="ARBA" id="ARBA00010790"/>
    </source>
</evidence>
<evidence type="ECO:0000256" key="4">
    <source>
        <dbReference type="ARBA" id="ARBA00022630"/>
    </source>
</evidence>
<evidence type="ECO:0000256" key="1">
    <source>
        <dbReference type="ARBA" id="ARBA00001974"/>
    </source>
</evidence>
<keyword evidence="4" id="KW-0285">Flavoprotein</keyword>
<dbReference type="InterPro" id="IPR001330">
    <property type="entry name" value="Prenyltrans"/>
</dbReference>
<dbReference type="SUPFAM" id="SSF48239">
    <property type="entry name" value="Terpenoid cyclases/Protein prenyltransferases"/>
    <property type="match status" value="1"/>
</dbReference>
<dbReference type="GO" id="GO:0004663">
    <property type="term" value="F:Rab geranylgeranyltransferase activity"/>
    <property type="evidence" value="ECO:0007669"/>
    <property type="project" value="UniProtKB-EC"/>
</dbReference>
<dbReference type="SUPFAM" id="SSF54373">
    <property type="entry name" value="FAD-linked reductases, C-terminal domain"/>
    <property type="match status" value="1"/>
</dbReference>
<comment type="cofactor">
    <cofactor evidence="1">
        <name>FAD</name>
        <dbReference type="ChEBI" id="CHEBI:57692"/>
    </cofactor>
</comment>
<dbReference type="InterPro" id="IPR026873">
    <property type="entry name" value="Ptb1"/>
</dbReference>
<dbReference type="Pfam" id="PF00432">
    <property type="entry name" value="Prenyltrans"/>
    <property type="match status" value="2"/>
</dbReference>
<evidence type="ECO:0000256" key="8">
    <source>
        <dbReference type="ARBA" id="ARBA00032712"/>
    </source>
</evidence>
<name>A0A835KXV0_SPOEX</name>
<dbReference type="InterPro" id="IPR000172">
    <property type="entry name" value="GMC_OxRdtase_N"/>
</dbReference>
<dbReference type="Gene3D" id="3.50.50.60">
    <property type="entry name" value="FAD/NAD(P)-binding domain"/>
    <property type="match status" value="1"/>
</dbReference>
<dbReference type="AlphaFoldDB" id="A0A835KXV0"/>
<keyword evidence="5" id="KW-0677">Repeat</keyword>
<keyword evidence="6" id="KW-0274">FAD</keyword>
<evidence type="ECO:0000256" key="3">
    <source>
        <dbReference type="ARBA" id="ARBA00012656"/>
    </source>
</evidence>
<dbReference type="SUPFAM" id="SSF51905">
    <property type="entry name" value="FAD/NAD(P)-binding domain"/>
    <property type="match status" value="1"/>
</dbReference>
<evidence type="ECO:0000256" key="5">
    <source>
        <dbReference type="ARBA" id="ARBA00022737"/>
    </source>
</evidence>
<keyword evidence="12" id="KW-1185">Reference proteome</keyword>
<evidence type="ECO:0000313" key="12">
    <source>
        <dbReference type="Proteomes" id="UP000648187"/>
    </source>
</evidence>
<comment type="similarity">
    <text evidence="2">Belongs to the GMC oxidoreductase family.</text>
</comment>
<feature type="non-terminal residue" evidence="11">
    <location>
        <position position="1"/>
    </location>
</feature>
<dbReference type="EMBL" id="JACKWZ010000466">
    <property type="protein sequence ID" value="KAF9407476.1"/>
    <property type="molecule type" value="Genomic_DNA"/>
</dbReference>
<evidence type="ECO:0000256" key="9">
    <source>
        <dbReference type="ARBA" id="ARBA00047658"/>
    </source>
</evidence>
<dbReference type="EC" id="2.5.1.60" evidence="3"/>
<reference evidence="11" key="1">
    <citation type="submission" date="2020-08" db="EMBL/GenBank/DDBJ databases">
        <title>Spodoptera exigua strain:BAW_Kor-Di-RS1 Genome sequencing and assembly.</title>
        <authorList>
            <person name="Kim J."/>
            <person name="Nam H.Y."/>
            <person name="Kwon M."/>
            <person name="Choi J.H."/>
            <person name="Cho S.R."/>
            <person name="Kim G.-H."/>
        </authorList>
    </citation>
    <scope>NUCLEOTIDE SEQUENCE</scope>
    <source>
        <strain evidence="11">BAW_Kor-Di-RS1</strain>
        <tissue evidence="11">Whole-body</tissue>
    </source>
</reference>
<evidence type="ECO:0000256" key="7">
    <source>
        <dbReference type="ARBA" id="ARBA00031218"/>
    </source>
</evidence>
<dbReference type="InterPro" id="IPR036188">
    <property type="entry name" value="FAD/NAD-bd_sf"/>
</dbReference>
<gene>
    <name evidence="11" type="ORF">HW555_012505</name>
</gene>
<accession>A0A835KXV0</accession>
<evidence type="ECO:0000313" key="11">
    <source>
        <dbReference type="EMBL" id="KAF9407476.1"/>
    </source>
</evidence>
<dbReference type="PANTHER" id="PTHR11552:SF147">
    <property type="entry name" value="CHOLINE DEHYDROGENASE, MITOCHONDRIAL"/>
    <property type="match status" value="1"/>
</dbReference>
<dbReference type="PANTHER" id="PTHR11552">
    <property type="entry name" value="GLUCOSE-METHANOL-CHOLINE GMC OXIDOREDUCTASE"/>
    <property type="match status" value="1"/>
</dbReference>
<dbReference type="Proteomes" id="UP000648187">
    <property type="component" value="Unassembled WGS sequence"/>
</dbReference>
<dbReference type="Gene3D" id="1.50.10.20">
    <property type="match status" value="1"/>
</dbReference>
<organism evidence="11 12">
    <name type="scientific">Spodoptera exigua</name>
    <name type="common">Beet armyworm</name>
    <name type="synonym">Noctua fulgens</name>
    <dbReference type="NCBI Taxonomy" id="7107"/>
    <lineage>
        <taxon>Eukaryota</taxon>
        <taxon>Metazoa</taxon>
        <taxon>Ecdysozoa</taxon>
        <taxon>Arthropoda</taxon>
        <taxon>Hexapoda</taxon>
        <taxon>Insecta</taxon>
        <taxon>Pterygota</taxon>
        <taxon>Neoptera</taxon>
        <taxon>Endopterygota</taxon>
        <taxon>Lepidoptera</taxon>
        <taxon>Glossata</taxon>
        <taxon>Ditrysia</taxon>
        <taxon>Noctuoidea</taxon>
        <taxon>Noctuidae</taxon>
        <taxon>Amphipyrinae</taxon>
        <taxon>Spodoptera</taxon>
    </lineage>
</organism>